<feature type="region of interest" description="Disordered" evidence="1">
    <location>
        <begin position="185"/>
        <end position="219"/>
    </location>
</feature>
<proteinExistence type="predicted"/>
<sequence length="227" mass="24083">MPKYVSGGAIRTSGGAIAQTAAQTGSTVTIVESWEDQDASNYSGFDTGDHSFVTSPVLAGSYALAMESFDSFYDANPSPAPQKGDEFWVYAYFTNQLNRLRVFFGLESGTSETYEISFDADSDAFRLNTVVGGNRSVLGTVSATAAPDTWYGGKVQWDDGNEFGGADNDITVEFVEDPFGTNTALGTVGPENNSDHTTGTGTGYNPAGSNLSASNPIVTDHFHITNR</sequence>
<evidence type="ECO:0000313" key="3">
    <source>
        <dbReference type="Proteomes" id="UP000198531"/>
    </source>
</evidence>
<reference evidence="3" key="1">
    <citation type="submission" date="2016-10" db="EMBL/GenBank/DDBJ databases">
        <authorList>
            <person name="Varghese N."/>
            <person name="Submissions S."/>
        </authorList>
    </citation>
    <scope>NUCLEOTIDE SEQUENCE [LARGE SCALE GENOMIC DNA]</scope>
    <source>
        <strain evidence="3">CGMCC 1.7736</strain>
    </source>
</reference>
<dbReference type="EMBL" id="FOYT01000001">
    <property type="protein sequence ID" value="SFR42026.1"/>
    <property type="molecule type" value="Genomic_DNA"/>
</dbReference>
<dbReference type="AlphaFoldDB" id="A0A1I6GIM4"/>
<evidence type="ECO:0000313" key="2">
    <source>
        <dbReference type="EMBL" id="SFR42026.1"/>
    </source>
</evidence>
<name>A0A1I6GIM4_9EURY</name>
<keyword evidence="3" id="KW-1185">Reference proteome</keyword>
<organism evidence="2 3">
    <name type="scientific">Halogeometricum rufum</name>
    <dbReference type="NCBI Taxonomy" id="553469"/>
    <lineage>
        <taxon>Archaea</taxon>
        <taxon>Methanobacteriati</taxon>
        <taxon>Methanobacteriota</taxon>
        <taxon>Stenosarchaea group</taxon>
        <taxon>Halobacteria</taxon>
        <taxon>Halobacteriales</taxon>
        <taxon>Haloferacaceae</taxon>
        <taxon>Halogeometricum</taxon>
    </lineage>
</organism>
<accession>A0A1I6GIM4</accession>
<feature type="compositionally biased region" description="Polar residues" evidence="1">
    <location>
        <begin position="185"/>
        <end position="199"/>
    </location>
</feature>
<dbReference type="STRING" id="553469.SAMN04487947_1214"/>
<dbReference type="RefSeq" id="WP_089805529.1">
    <property type="nucleotide sequence ID" value="NZ_FOYT01000001.1"/>
</dbReference>
<feature type="compositionally biased region" description="Polar residues" evidence="1">
    <location>
        <begin position="207"/>
        <end position="217"/>
    </location>
</feature>
<evidence type="ECO:0000256" key="1">
    <source>
        <dbReference type="SAM" id="MobiDB-lite"/>
    </source>
</evidence>
<gene>
    <name evidence="2" type="ORF">SAMN04487947_1214</name>
</gene>
<protein>
    <submittedName>
        <fullName evidence="2">Uncharacterized protein</fullName>
    </submittedName>
</protein>
<dbReference type="Proteomes" id="UP000198531">
    <property type="component" value="Unassembled WGS sequence"/>
</dbReference>